<evidence type="ECO:0000259" key="1">
    <source>
        <dbReference type="Pfam" id="PF13304"/>
    </source>
</evidence>
<dbReference type="PANTHER" id="PTHR43581">
    <property type="entry name" value="ATP/GTP PHOSPHATASE"/>
    <property type="match status" value="1"/>
</dbReference>
<keyword evidence="3" id="KW-1185">Reference proteome</keyword>
<dbReference type="CDD" id="cd00267">
    <property type="entry name" value="ABC_ATPase"/>
    <property type="match status" value="1"/>
</dbReference>
<dbReference type="SUPFAM" id="SSF52540">
    <property type="entry name" value="P-loop containing nucleoside triphosphate hydrolases"/>
    <property type="match status" value="1"/>
</dbReference>
<dbReference type="InterPro" id="IPR051396">
    <property type="entry name" value="Bact_Antivir_Def_Nuclease"/>
</dbReference>
<accession>A0ABX9Q7Y5</accession>
<dbReference type="InterPro" id="IPR027417">
    <property type="entry name" value="P-loop_NTPase"/>
</dbReference>
<evidence type="ECO:0000313" key="2">
    <source>
        <dbReference type="EMBL" id="RKH92235.1"/>
    </source>
</evidence>
<dbReference type="Pfam" id="PF13304">
    <property type="entry name" value="AAA_21"/>
    <property type="match status" value="1"/>
</dbReference>
<dbReference type="InterPro" id="IPR003959">
    <property type="entry name" value="ATPase_AAA_core"/>
</dbReference>
<dbReference type="PANTHER" id="PTHR43581:SF4">
    <property type="entry name" value="ATP_GTP PHOSPHATASE"/>
    <property type="match status" value="1"/>
</dbReference>
<comment type="caution">
    <text evidence="2">The sequence shown here is derived from an EMBL/GenBank/DDBJ whole genome shotgun (WGS) entry which is preliminary data.</text>
</comment>
<sequence>MIDVPPYAPYALPCQIKARTLNTSSIFIPHPVGQKPMKLTVHNLGRITDAELDIKQLTVFSGHNGTNKTWLAWALFDLLKPVSTGPNSREILVSEDTDSLSAKVREKIKPIIDIIGQGTSTAVVTLDVKELGVWSDEVLQATMEHDQLASLLGEGTRIASDAQVELTIPINEMEAQHKSVVIGFEPEFGRLKVSSNWHFPDGSPRTITRTAIRSDWDEEALTNISTWSLRQLLMTVLCFPAERAGLLLAMGNEDTDLDLPRPVNDFLNVMRLVRTTKKESRLRDQLLPLLNRIVGGEVRLTGAKGEERFILDVADQEIPITVASSLSRSVAGLVHYVRAFASPGDLLLIDELEMNAHPAAQLALVELMAVMVSHGIQIVCTTHSPYVIDHLNNLLEAGRAPVDRQEKLAKDFQLQTSRAFLPADKVSVYAFEETSAGTQVKVTNAIDAKSGLITKSTFAPVTQRLSRLFNAALDASEASE</sequence>
<dbReference type="Gene3D" id="3.40.50.300">
    <property type="entry name" value="P-loop containing nucleotide triphosphate hydrolases"/>
    <property type="match status" value="1"/>
</dbReference>
<evidence type="ECO:0000313" key="3">
    <source>
        <dbReference type="Proteomes" id="UP000278907"/>
    </source>
</evidence>
<proteinExistence type="predicted"/>
<feature type="domain" description="ATPase AAA-type core" evidence="1">
    <location>
        <begin position="315"/>
        <end position="389"/>
    </location>
</feature>
<dbReference type="Proteomes" id="UP000278907">
    <property type="component" value="Unassembled WGS sequence"/>
</dbReference>
<gene>
    <name evidence="2" type="ORF">D7Y13_37570</name>
</gene>
<dbReference type="EMBL" id="RAWI01000513">
    <property type="protein sequence ID" value="RKH92235.1"/>
    <property type="molecule type" value="Genomic_DNA"/>
</dbReference>
<organism evidence="2 3">
    <name type="scientific">Corallococcus praedator</name>
    <dbReference type="NCBI Taxonomy" id="2316724"/>
    <lineage>
        <taxon>Bacteria</taxon>
        <taxon>Pseudomonadati</taxon>
        <taxon>Myxococcota</taxon>
        <taxon>Myxococcia</taxon>
        <taxon>Myxococcales</taxon>
        <taxon>Cystobacterineae</taxon>
        <taxon>Myxococcaceae</taxon>
        <taxon>Corallococcus</taxon>
    </lineage>
</organism>
<reference evidence="2 3" key="1">
    <citation type="submission" date="2018-09" db="EMBL/GenBank/DDBJ databases">
        <authorList>
            <person name="Livingstone P.G."/>
            <person name="Whitworth D.E."/>
        </authorList>
    </citation>
    <scope>NUCLEOTIDE SEQUENCE [LARGE SCALE GENOMIC DNA]</scope>
    <source>
        <strain evidence="2 3">CA031B</strain>
    </source>
</reference>
<protein>
    <recommendedName>
        <fullName evidence="1">ATPase AAA-type core domain-containing protein</fullName>
    </recommendedName>
</protein>
<name>A0ABX9Q7Y5_9BACT</name>